<dbReference type="VEuPathDB" id="VectorBase:PPAI007802"/>
<proteinExistence type="predicted"/>
<dbReference type="Proteomes" id="UP000092462">
    <property type="component" value="Unassembled WGS sequence"/>
</dbReference>
<name>A0A1B0DI18_PHLPP</name>
<keyword evidence="2" id="KW-1185">Reference proteome</keyword>
<protein>
    <submittedName>
        <fullName evidence="1">Uncharacterized protein</fullName>
    </submittedName>
</protein>
<sequence>MWRFLVVGALVSVVFAVKLEKCPGLNHLASDQMRAMKLIVLSHFPKNTIHVFPSIMFLYYEDGVQRGELPINIDIRRGCKFIVSHTCPLKKGDIITWAMDWDFLPAEVARVDVEPFLLTYGQPHATTPFVKSQNPFQLVLNWISKLQMTQFSSSQAFCSYINYQKAIEERLVLRLT</sequence>
<reference evidence="1" key="1">
    <citation type="submission" date="2022-08" db="UniProtKB">
        <authorList>
            <consortium name="EnsemblMetazoa"/>
        </authorList>
    </citation>
    <scope>IDENTIFICATION</scope>
    <source>
        <strain evidence="1">Israel</strain>
    </source>
</reference>
<accession>A0A1B0DI18</accession>
<dbReference type="AlphaFoldDB" id="A0A1B0DI18"/>
<evidence type="ECO:0000313" key="1">
    <source>
        <dbReference type="EnsemblMetazoa" id="PPAI007802-PA"/>
    </source>
</evidence>
<dbReference type="VEuPathDB" id="VectorBase:PPAPM1_007853"/>
<dbReference type="EMBL" id="AJVK01015439">
    <property type="status" value="NOT_ANNOTATED_CDS"/>
    <property type="molecule type" value="Genomic_DNA"/>
</dbReference>
<evidence type="ECO:0000313" key="2">
    <source>
        <dbReference type="Proteomes" id="UP000092462"/>
    </source>
</evidence>
<organism evidence="1 2">
    <name type="scientific">Phlebotomus papatasi</name>
    <name type="common">Sandfly</name>
    <dbReference type="NCBI Taxonomy" id="29031"/>
    <lineage>
        <taxon>Eukaryota</taxon>
        <taxon>Metazoa</taxon>
        <taxon>Ecdysozoa</taxon>
        <taxon>Arthropoda</taxon>
        <taxon>Hexapoda</taxon>
        <taxon>Insecta</taxon>
        <taxon>Pterygota</taxon>
        <taxon>Neoptera</taxon>
        <taxon>Endopterygota</taxon>
        <taxon>Diptera</taxon>
        <taxon>Nematocera</taxon>
        <taxon>Psychodoidea</taxon>
        <taxon>Psychodidae</taxon>
        <taxon>Phlebotomus</taxon>
        <taxon>Phlebotomus</taxon>
    </lineage>
</organism>
<dbReference type="EnsemblMetazoa" id="PPAI007802-RA">
    <property type="protein sequence ID" value="PPAI007802-PA"/>
    <property type="gene ID" value="PPAI007802"/>
</dbReference>